<sequence length="300" mass="32217">MSDLYQNLQTFARVAERRSFTAVAAESHASHTTIARRIDQLEAHFGVCLIHRSTRKLTLTAEGERLLNHAQRVVAEIANVEADLAGSTAIRGVVRVGVTTALGLHYTDRLAHLIDRHPGLRVEFAVADWQDSLIESGVDLALRVGDPAPEALGVEPLGLIERRLVASPAYLARRGVPAGVRDLTHHDCITYGYGAMPAVWDIDGDTQRVQGPFRANSSEAVHRAALGGLGIALLPHIQVAPAIAAGHLAIVLPDAVVAPLVLSIGHRFRAMGVPQRVRAVIGFLRDEFPRASHPLGKAPG</sequence>
<keyword evidence="7" id="KW-1185">Reference proteome</keyword>
<dbReference type="Gene3D" id="3.40.190.290">
    <property type="match status" value="1"/>
</dbReference>
<feature type="domain" description="HTH lysR-type" evidence="5">
    <location>
        <begin position="3"/>
        <end position="60"/>
    </location>
</feature>
<protein>
    <submittedName>
        <fullName evidence="6">LysR family transcriptional regulator</fullName>
    </submittedName>
</protein>
<proteinExistence type="inferred from homology"/>
<evidence type="ECO:0000259" key="5">
    <source>
        <dbReference type="PROSITE" id="PS50931"/>
    </source>
</evidence>
<dbReference type="PANTHER" id="PTHR30537:SF3">
    <property type="entry name" value="TRANSCRIPTIONAL REGULATORY PROTEIN"/>
    <property type="match status" value="1"/>
</dbReference>
<evidence type="ECO:0000256" key="3">
    <source>
        <dbReference type="ARBA" id="ARBA00023125"/>
    </source>
</evidence>
<dbReference type="Pfam" id="PF00126">
    <property type="entry name" value="HTH_1"/>
    <property type="match status" value="1"/>
</dbReference>
<accession>A0ABT6N079</accession>
<dbReference type="InterPro" id="IPR058163">
    <property type="entry name" value="LysR-type_TF_proteobact-type"/>
</dbReference>
<evidence type="ECO:0000256" key="1">
    <source>
        <dbReference type="ARBA" id="ARBA00009437"/>
    </source>
</evidence>
<keyword evidence="2" id="KW-0805">Transcription regulation</keyword>
<dbReference type="RefSeq" id="WP_281043933.1">
    <property type="nucleotide sequence ID" value="NZ_JARYGZ010000001.1"/>
</dbReference>
<keyword evidence="3" id="KW-0238">DNA-binding</keyword>
<evidence type="ECO:0000256" key="4">
    <source>
        <dbReference type="ARBA" id="ARBA00023163"/>
    </source>
</evidence>
<dbReference type="SUPFAM" id="SSF46785">
    <property type="entry name" value="Winged helix' DNA-binding domain"/>
    <property type="match status" value="1"/>
</dbReference>
<evidence type="ECO:0000313" key="6">
    <source>
        <dbReference type="EMBL" id="MDH7638647.1"/>
    </source>
</evidence>
<name>A0ABT6N079_9SPHN</name>
<dbReference type="InterPro" id="IPR000847">
    <property type="entry name" value="LysR_HTH_N"/>
</dbReference>
<comment type="similarity">
    <text evidence="1">Belongs to the LysR transcriptional regulatory family.</text>
</comment>
<dbReference type="Proteomes" id="UP001160625">
    <property type="component" value="Unassembled WGS sequence"/>
</dbReference>
<dbReference type="PANTHER" id="PTHR30537">
    <property type="entry name" value="HTH-TYPE TRANSCRIPTIONAL REGULATOR"/>
    <property type="match status" value="1"/>
</dbReference>
<keyword evidence="4" id="KW-0804">Transcription</keyword>
<organism evidence="6 7">
    <name type="scientific">Sphingomonas oryzagri</name>
    <dbReference type="NCBI Taxonomy" id="3042314"/>
    <lineage>
        <taxon>Bacteria</taxon>
        <taxon>Pseudomonadati</taxon>
        <taxon>Pseudomonadota</taxon>
        <taxon>Alphaproteobacteria</taxon>
        <taxon>Sphingomonadales</taxon>
        <taxon>Sphingomonadaceae</taxon>
        <taxon>Sphingomonas</taxon>
    </lineage>
</organism>
<dbReference type="PROSITE" id="PS50931">
    <property type="entry name" value="HTH_LYSR"/>
    <property type="match status" value="1"/>
</dbReference>
<dbReference type="Pfam" id="PF03466">
    <property type="entry name" value="LysR_substrate"/>
    <property type="match status" value="1"/>
</dbReference>
<reference evidence="6" key="1">
    <citation type="submission" date="2023-04" db="EMBL/GenBank/DDBJ databases">
        <title>Sphingomonas sp. MAHUQ-71 isolated from rice field.</title>
        <authorList>
            <person name="Huq M.A."/>
        </authorList>
    </citation>
    <scope>NUCLEOTIDE SEQUENCE</scope>
    <source>
        <strain evidence="6">MAHUQ-71</strain>
    </source>
</reference>
<gene>
    <name evidence="6" type="ORF">QGN17_07885</name>
</gene>
<dbReference type="Gene3D" id="1.10.10.10">
    <property type="entry name" value="Winged helix-like DNA-binding domain superfamily/Winged helix DNA-binding domain"/>
    <property type="match status" value="1"/>
</dbReference>
<dbReference type="CDD" id="cd08422">
    <property type="entry name" value="PBP2_CrgA_like"/>
    <property type="match status" value="1"/>
</dbReference>
<evidence type="ECO:0000256" key="2">
    <source>
        <dbReference type="ARBA" id="ARBA00023015"/>
    </source>
</evidence>
<dbReference type="InterPro" id="IPR036390">
    <property type="entry name" value="WH_DNA-bd_sf"/>
</dbReference>
<dbReference type="InterPro" id="IPR005119">
    <property type="entry name" value="LysR_subst-bd"/>
</dbReference>
<evidence type="ECO:0000313" key="7">
    <source>
        <dbReference type="Proteomes" id="UP001160625"/>
    </source>
</evidence>
<comment type="caution">
    <text evidence="6">The sequence shown here is derived from an EMBL/GenBank/DDBJ whole genome shotgun (WGS) entry which is preliminary data.</text>
</comment>
<dbReference type="InterPro" id="IPR036388">
    <property type="entry name" value="WH-like_DNA-bd_sf"/>
</dbReference>
<dbReference type="SUPFAM" id="SSF53850">
    <property type="entry name" value="Periplasmic binding protein-like II"/>
    <property type="match status" value="1"/>
</dbReference>
<dbReference type="EMBL" id="JARYGZ010000001">
    <property type="protein sequence ID" value="MDH7638647.1"/>
    <property type="molecule type" value="Genomic_DNA"/>
</dbReference>